<dbReference type="Gene3D" id="6.10.250.2410">
    <property type="match status" value="1"/>
</dbReference>
<dbReference type="PANTHER" id="PTHR33969:SF2">
    <property type="entry name" value="SEGREGATION AND CONDENSATION PROTEIN A"/>
    <property type="match status" value="1"/>
</dbReference>
<dbReference type="GO" id="GO:0007059">
    <property type="term" value="P:chromosome segregation"/>
    <property type="evidence" value="ECO:0007669"/>
    <property type="project" value="UniProtKB-KW"/>
</dbReference>
<evidence type="ECO:0000256" key="1">
    <source>
        <dbReference type="ARBA" id="ARBA00022829"/>
    </source>
</evidence>
<dbReference type="Pfam" id="PF02616">
    <property type="entry name" value="SMC_ScpA"/>
    <property type="match status" value="1"/>
</dbReference>
<dbReference type="AlphaFoldDB" id="A0A9D2B844"/>
<dbReference type="Proteomes" id="UP000886800">
    <property type="component" value="Unassembled WGS sequence"/>
</dbReference>
<sequence length="244" mass="28099">MDKLTFKIEEFEGPLDLLLFLIQKHKLDIRDIQITQLLEQYLAYLEAAQRADLEVASEFLEMASRLVYLKTVMLLPRRREEGQQLKQELQGQLLEYQVCKLMAAQLAGRDRGELVFVRQPQPLPEGGGYRLRHPPQRLYDAYRDAIGRGRRRLPPPARAFSALVARRLVSVDSRIVHLLRGLYPTGSASYESLFADSRDRQELVATFLAVLELVKAQRITLEGERVRLERGHRRAAPAREEEAP</sequence>
<accession>A0A9D2B844</accession>
<evidence type="ECO:0000256" key="2">
    <source>
        <dbReference type="ARBA" id="ARBA00044777"/>
    </source>
</evidence>
<evidence type="ECO:0000313" key="4">
    <source>
        <dbReference type="Proteomes" id="UP000886800"/>
    </source>
</evidence>
<name>A0A9D2B844_9FIRM</name>
<proteinExistence type="predicted"/>
<gene>
    <name evidence="3" type="ORF">H9736_05785</name>
</gene>
<reference evidence="3" key="1">
    <citation type="journal article" date="2021" name="PeerJ">
        <title>Extensive microbial diversity within the chicken gut microbiome revealed by metagenomics and culture.</title>
        <authorList>
            <person name="Gilroy R."/>
            <person name="Ravi A."/>
            <person name="Getino M."/>
            <person name="Pursley I."/>
            <person name="Horton D.L."/>
            <person name="Alikhan N.F."/>
            <person name="Baker D."/>
            <person name="Gharbi K."/>
            <person name="Hall N."/>
            <person name="Watson M."/>
            <person name="Adriaenssens E.M."/>
            <person name="Foster-Nyarko E."/>
            <person name="Jarju S."/>
            <person name="Secka A."/>
            <person name="Antonio M."/>
            <person name="Oren A."/>
            <person name="Chaudhuri R.R."/>
            <person name="La Ragione R."/>
            <person name="Hildebrand F."/>
            <person name="Pallen M.J."/>
        </authorList>
    </citation>
    <scope>NUCLEOTIDE SEQUENCE</scope>
    <source>
        <strain evidence="3">CHK188-5543</strain>
    </source>
</reference>
<dbReference type="PANTHER" id="PTHR33969">
    <property type="entry name" value="SEGREGATION AND CONDENSATION PROTEIN A"/>
    <property type="match status" value="1"/>
</dbReference>
<comment type="caution">
    <text evidence="3">The sequence shown here is derived from an EMBL/GenBank/DDBJ whole genome shotgun (WGS) entry which is preliminary data.</text>
</comment>
<evidence type="ECO:0000313" key="3">
    <source>
        <dbReference type="EMBL" id="HIX65744.1"/>
    </source>
</evidence>
<organism evidence="3 4">
    <name type="scientific">Candidatus Anaerotruncus excrementipullorum</name>
    <dbReference type="NCBI Taxonomy" id="2838465"/>
    <lineage>
        <taxon>Bacteria</taxon>
        <taxon>Bacillati</taxon>
        <taxon>Bacillota</taxon>
        <taxon>Clostridia</taxon>
        <taxon>Eubacteriales</taxon>
        <taxon>Oscillospiraceae</taxon>
        <taxon>Anaerotruncus</taxon>
    </lineage>
</organism>
<protein>
    <recommendedName>
        <fullName evidence="2">Segregation and condensation protein A</fullName>
    </recommendedName>
</protein>
<keyword evidence="1" id="KW-0159">Chromosome partition</keyword>
<reference evidence="3" key="2">
    <citation type="submission" date="2021-04" db="EMBL/GenBank/DDBJ databases">
        <authorList>
            <person name="Gilroy R."/>
        </authorList>
    </citation>
    <scope>NUCLEOTIDE SEQUENCE</scope>
    <source>
        <strain evidence="3">CHK188-5543</strain>
    </source>
</reference>
<dbReference type="InterPro" id="IPR003768">
    <property type="entry name" value="ScpA"/>
</dbReference>
<dbReference type="EMBL" id="DXES01000125">
    <property type="protein sequence ID" value="HIX65744.1"/>
    <property type="molecule type" value="Genomic_DNA"/>
</dbReference>